<sequence length="88" mass="9617">MSAQRRSLSLSLSYSLACALLRTHDVLTALLSLLCCLFRCLILCYRVLLSAPLLCVVPVRACTYFSLSLACARALYGPELLLCRGTST</sequence>
<organism evidence="1 2">
    <name type="scientific">Leishmania tarentolae</name>
    <name type="common">Sauroleishmania tarentolae</name>
    <dbReference type="NCBI Taxonomy" id="5689"/>
    <lineage>
        <taxon>Eukaryota</taxon>
        <taxon>Discoba</taxon>
        <taxon>Euglenozoa</taxon>
        <taxon>Kinetoplastea</taxon>
        <taxon>Metakinetoplastina</taxon>
        <taxon>Trypanosomatida</taxon>
        <taxon>Trypanosomatidae</taxon>
        <taxon>Leishmaniinae</taxon>
        <taxon>Leishmania</taxon>
        <taxon>lizard Leishmania</taxon>
    </lineage>
</organism>
<comment type="caution">
    <text evidence="1">The sequence shown here is derived from an EMBL/GenBank/DDBJ whole genome shotgun (WGS) entry which is preliminary data.</text>
</comment>
<evidence type="ECO:0000313" key="1">
    <source>
        <dbReference type="EMBL" id="GET91212.1"/>
    </source>
</evidence>
<dbReference type="EMBL" id="BLBS01000047">
    <property type="protein sequence ID" value="GET91212.1"/>
    <property type="molecule type" value="Genomic_DNA"/>
</dbReference>
<proteinExistence type="predicted"/>
<accession>A0A640KNZ2</accession>
<name>A0A640KNZ2_LEITA</name>
<reference evidence="1" key="1">
    <citation type="submission" date="2019-11" db="EMBL/GenBank/DDBJ databases">
        <title>Leishmania tarentolae CDS.</title>
        <authorList>
            <person name="Goto Y."/>
            <person name="Yamagishi J."/>
        </authorList>
    </citation>
    <scope>NUCLEOTIDE SEQUENCE [LARGE SCALE GENOMIC DNA]</scope>
    <source>
        <strain evidence="1">Parrot Tar II</strain>
    </source>
</reference>
<gene>
    <name evidence="1" type="ORF">LtaPh_3125000</name>
</gene>
<dbReference type="Proteomes" id="UP000419144">
    <property type="component" value="Unassembled WGS sequence"/>
</dbReference>
<evidence type="ECO:0000313" key="2">
    <source>
        <dbReference type="Proteomes" id="UP000419144"/>
    </source>
</evidence>
<dbReference type="VEuPathDB" id="TriTrypDB:LtaPh_3125000"/>
<dbReference type="AlphaFoldDB" id="A0A640KNZ2"/>
<keyword evidence="2" id="KW-1185">Reference proteome</keyword>
<protein>
    <submittedName>
        <fullName evidence="1">Unspecified product</fullName>
    </submittedName>
</protein>